<protein>
    <submittedName>
        <fullName evidence="6">Transcriptional regulatory protein</fullName>
    </submittedName>
</protein>
<dbReference type="GO" id="GO:0032993">
    <property type="term" value="C:protein-DNA complex"/>
    <property type="evidence" value="ECO:0007669"/>
    <property type="project" value="TreeGrafter"/>
</dbReference>
<feature type="DNA-binding region" description="OmpR/PhoB-type" evidence="3">
    <location>
        <begin position="124"/>
        <end position="219"/>
    </location>
</feature>
<dbReference type="RefSeq" id="WP_036955796.1">
    <property type="nucleotide sequence ID" value="NZ_BAABIH010000009.1"/>
</dbReference>
<dbReference type="InterPro" id="IPR036388">
    <property type="entry name" value="WH-like_DNA-bd_sf"/>
</dbReference>
<evidence type="ECO:0000313" key="6">
    <source>
        <dbReference type="EMBL" id="QFV00180.1"/>
    </source>
</evidence>
<organism evidence="6 7">
    <name type="scientific">Luteimicrobium xylanilyticum</name>
    <dbReference type="NCBI Taxonomy" id="1133546"/>
    <lineage>
        <taxon>Bacteria</taxon>
        <taxon>Bacillati</taxon>
        <taxon>Actinomycetota</taxon>
        <taxon>Actinomycetes</taxon>
        <taxon>Micrococcales</taxon>
        <taxon>Luteimicrobium</taxon>
    </lineage>
</organism>
<dbReference type="GO" id="GO:0005829">
    <property type="term" value="C:cytosol"/>
    <property type="evidence" value="ECO:0007669"/>
    <property type="project" value="TreeGrafter"/>
</dbReference>
<keyword evidence="7" id="KW-1185">Reference proteome</keyword>
<dbReference type="GO" id="GO:0006355">
    <property type="term" value="P:regulation of DNA-templated transcription"/>
    <property type="evidence" value="ECO:0007669"/>
    <property type="project" value="InterPro"/>
</dbReference>
<dbReference type="Gene3D" id="6.10.250.690">
    <property type="match status" value="1"/>
</dbReference>
<dbReference type="Gene3D" id="3.40.50.2300">
    <property type="match status" value="1"/>
</dbReference>
<dbReference type="KEGG" id="lxl:KDY119_03715"/>
<dbReference type="PROSITE" id="PS50110">
    <property type="entry name" value="RESPONSE_REGULATORY"/>
    <property type="match status" value="1"/>
</dbReference>
<feature type="domain" description="OmpR/PhoB-type" evidence="5">
    <location>
        <begin position="124"/>
        <end position="219"/>
    </location>
</feature>
<evidence type="ECO:0000256" key="3">
    <source>
        <dbReference type="PROSITE-ProRule" id="PRU01091"/>
    </source>
</evidence>
<feature type="domain" description="Response regulatory" evidence="4">
    <location>
        <begin position="2"/>
        <end position="116"/>
    </location>
</feature>
<dbReference type="SUPFAM" id="SSF46894">
    <property type="entry name" value="C-terminal effector domain of the bipartite response regulators"/>
    <property type="match status" value="1"/>
</dbReference>
<evidence type="ECO:0000256" key="2">
    <source>
        <dbReference type="PROSITE-ProRule" id="PRU00169"/>
    </source>
</evidence>
<dbReference type="PROSITE" id="PS51755">
    <property type="entry name" value="OMPR_PHOB"/>
    <property type="match status" value="1"/>
</dbReference>
<reference evidence="6 7" key="1">
    <citation type="submission" date="2019-10" db="EMBL/GenBank/DDBJ databases">
        <title>Genome sequence of Luteimicrobium xylanilyticum HY-24.</title>
        <authorList>
            <person name="Kim D.Y."/>
            <person name="Park H.-Y."/>
        </authorList>
    </citation>
    <scope>NUCLEOTIDE SEQUENCE [LARGE SCALE GENOMIC DNA]</scope>
    <source>
        <strain evidence="6 7">HY-24</strain>
    </source>
</reference>
<proteinExistence type="predicted"/>
<dbReference type="InterPro" id="IPR016032">
    <property type="entry name" value="Sig_transdc_resp-reg_C-effctor"/>
</dbReference>
<dbReference type="InterPro" id="IPR039420">
    <property type="entry name" value="WalR-like"/>
</dbReference>
<dbReference type="PANTHER" id="PTHR48111:SF36">
    <property type="entry name" value="TRANSCRIPTIONAL REGULATORY PROTEIN CUTR"/>
    <property type="match status" value="1"/>
</dbReference>
<dbReference type="SUPFAM" id="SSF52172">
    <property type="entry name" value="CheY-like"/>
    <property type="match status" value="1"/>
</dbReference>
<dbReference type="AlphaFoldDB" id="A0A5P9QFZ6"/>
<evidence type="ECO:0000259" key="4">
    <source>
        <dbReference type="PROSITE" id="PS50110"/>
    </source>
</evidence>
<dbReference type="SMART" id="SM00448">
    <property type="entry name" value="REC"/>
    <property type="match status" value="1"/>
</dbReference>
<evidence type="ECO:0000256" key="1">
    <source>
        <dbReference type="ARBA" id="ARBA00023125"/>
    </source>
</evidence>
<gene>
    <name evidence="6" type="ORF">KDY119_03715</name>
</gene>
<feature type="modified residue" description="4-aspartylphosphate" evidence="2">
    <location>
        <position position="51"/>
    </location>
</feature>
<dbReference type="GO" id="GO:0000156">
    <property type="term" value="F:phosphorelay response regulator activity"/>
    <property type="evidence" value="ECO:0007669"/>
    <property type="project" value="TreeGrafter"/>
</dbReference>
<sequence length="230" mass="25115">MKLLLLEDDAELAPALVAALRDQGFVVDHVTTIADADVLVSTSHHDVLVLDRSVPDGDALDLVDGLRRRDVATPVLLLTARGQVADRVAGFEHGADDYVVKPFALPELVARIRALARRQGTERARVLTSGRLELDVVRHRLTLDGILLSPTPKEFSVLEVLLEHAGEVVTRTELVERCWDELTEPSSNVVDVLVGQLRRRLGDPDLIETARGVGYRLADAPAAPPERAGR</sequence>
<dbReference type="InterPro" id="IPR011006">
    <property type="entry name" value="CheY-like_superfamily"/>
</dbReference>
<dbReference type="Gene3D" id="1.10.10.10">
    <property type="entry name" value="Winged helix-like DNA-binding domain superfamily/Winged helix DNA-binding domain"/>
    <property type="match status" value="1"/>
</dbReference>
<dbReference type="EMBL" id="CP045529">
    <property type="protein sequence ID" value="QFV00180.1"/>
    <property type="molecule type" value="Genomic_DNA"/>
</dbReference>
<dbReference type="SMART" id="SM00862">
    <property type="entry name" value="Trans_reg_C"/>
    <property type="match status" value="1"/>
</dbReference>
<dbReference type="CDD" id="cd00383">
    <property type="entry name" value="trans_reg_C"/>
    <property type="match status" value="1"/>
</dbReference>
<evidence type="ECO:0000259" key="5">
    <source>
        <dbReference type="PROSITE" id="PS51755"/>
    </source>
</evidence>
<dbReference type="PANTHER" id="PTHR48111">
    <property type="entry name" value="REGULATOR OF RPOS"/>
    <property type="match status" value="1"/>
</dbReference>
<evidence type="ECO:0000313" key="7">
    <source>
        <dbReference type="Proteomes" id="UP000326702"/>
    </source>
</evidence>
<dbReference type="Pfam" id="PF00072">
    <property type="entry name" value="Response_reg"/>
    <property type="match status" value="1"/>
</dbReference>
<name>A0A5P9QFZ6_9MICO</name>
<accession>A0A5P9QFZ6</accession>
<dbReference type="Proteomes" id="UP000326702">
    <property type="component" value="Chromosome"/>
</dbReference>
<dbReference type="GO" id="GO:0000976">
    <property type="term" value="F:transcription cis-regulatory region binding"/>
    <property type="evidence" value="ECO:0007669"/>
    <property type="project" value="TreeGrafter"/>
</dbReference>
<dbReference type="InterPro" id="IPR001867">
    <property type="entry name" value="OmpR/PhoB-type_DNA-bd"/>
</dbReference>
<dbReference type="InterPro" id="IPR001789">
    <property type="entry name" value="Sig_transdc_resp-reg_receiver"/>
</dbReference>
<keyword evidence="2" id="KW-0597">Phosphoprotein</keyword>
<dbReference type="Pfam" id="PF00486">
    <property type="entry name" value="Trans_reg_C"/>
    <property type="match status" value="1"/>
</dbReference>
<dbReference type="OrthoDB" id="9812490at2"/>
<keyword evidence="1 3" id="KW-0238">DNA-binding</keyword>